<protein>
    <submittedName>
        <fullName evidence="4">CpaF family protein</fullName>
    </submittedName>
</protein>
<dbReference type="EMBL" id="DQVW01000057">
    <property type="protein sequence ID" value="HIQ32484.1"/>
    <property type="molecule type" value="Genomic_DNA"/>
</dbReference>
<dbReference type="Pfam" id="PF14890">
    <property type="entry name" value="Intein_splicing"/>
    <property type="match status" value="1"/>
</dbReference>
<dbReference type="SMART" id="SM00306">
    <property type="entry name" value="HintN"/>
    <property type="match status" value="1"/>
</dbReference>
<dbReference type="PROSITE" id="PS50818">
    <property type="entry name" value="INTEIN_C_TER"/>
    <property type="match status" value="1"/>
</dbReference>
<dbReference type="PANTHER" id="PTHR30486:SF15">
    <property type="entry name" value="TYPE II_IV SECRETION SYSTEM ATPASE"/>
    <property type="match status" value="1"/>
</dbReference>
<dbReference type="Gene3D" id="3.30.450.380">
    <property type="match status" value="1"/>
</dbReference>
<dbReference type="InterPro" id="IPR003586">
    <property type="entry name" value="Hint_dom_C"/>
</dbReference>
<dbReference type="InterPro" id="IPR050921">
    <property type="entry name" value="T4SS_GSP_E_ATPase"/>
</dbReference>
<comment type="similarity">
    <text evidence="1">Belongs to the GSP E family.</text>
</comment>
<dbReference type="InterPro" id="IPR030934">
    <property type="entry name" value="Intein_C"/>
</dbReference>
<sequence length="728" mass="82352">MGLLDRIKKKKGKVGISIKKDTTVEEKKEKETTSSSLTTTTPKPTIVDKIGASLSSNVLDTYSVQVGEVDFDIVIEKKGGRTLYVVPEVDVIMEILSRLPEDTLQEMKSILSEEGFEKVGEIYRFLQEYVERNNLNLKRPEIQSLAKYFYLILGKLGFLEIPLSDERLEEVMVNGEFRPAYVFHRKYQMCRTNIAFDGEELTRIIESIALLAGRTIDARTPMLDAFLPDGSRVNATLKEVTPDGSTLTIRKFSKDPLTVIDLIKFGTFNFEFAAFLWQAVEGYFGSKPANTLIVGGTGSGKTTTLNVISMFSMYTDRIVTIEDTPELQIPHDHVIRMVTRPPRPGVPDYEITMDDLIKNALRMRPDRIFVGEVRGEEARSLLVAMNTGHDGALIGEEVIYLSHGEAVKIGDFVDTFFQKGYKVVREDNGFEWIDISGEDIYVRSFNKRSLRIEDKLISHVWRKRYSGKLLKIRTGSGREITLTHDHPLYLLRGGIIFEVNANSLEVGDYIAIPTRCREEVMGNYIADGDVMVEGVCSSLDISWDRVVSIQEVSYQGYIYDLTVVDNHTYIGGSNGGIAISNCSGTLHANSASEAITRLINPPMNVPKIMLSSLDFIINQQRIKRNRKTIRRILEVIEITGSAGEISKTTLFTYDGMEDAIKKKGICMWEEEVCNIAGISREELLEDRKNRIEVLKYAYKNNIRDIKRVGELIMRYQEDPDKLLRSIVI</sequence>
<organism evidence="4 5">
    <name type="scientific">Methanothermococcus okinawensis</name>
    <dbReference type="NCBI Taxonomy" id="155863"/>
    <lineage>
        <taxon>Archaea</taxon>
        <taxon>Methanobacteriati</taxon>
        <taxon>Methanobacteriota</taxon>
        <taxon>Methanomada group</taxon>
        <taxon>Methanococci</taxon>
        <taxon>Methanococcales</taxon>
        <taxon>Methanococcaceae</taxon>
        <taxon>Methanothermococcus</taxon>
    </lineage>
</organism>
<dbReference type="InterPro" id="IPR001482">
    <property type="entry name" value="T2SS/T4SS_dom"/>
</dbReference>
<dbReference type="Gene3D" id="2.170.16.10">
    <property type="entry name" value="Hedgehog/Intein (Hint) domain"/>
    <property type="match status" value="1"/>
</dbReference>
<evidence type="ECO:0000313" key="4">
    <source>
        <dbReference type="EMBL" id="HIQ32484.1"/>
    </source>
</evidence>
<dbReference type="NCBIfam" id="TIGR01443">
    <property type="entry name" value="intein_Cterm"/>
    <property type="match status" value="1"/>
</dbReference>
<dbReference type="InterPro" id="IPR027417">
    <property type="entry name" value="P-loop_NTPase"/>
</dbReference>
<dbReference type="InterPro" id="IPR036844">
    <property type="entry name" value="Hint_dom_sf"/>
</dbReference>
<dbReference type="GO" id="GO:0016887">
    <property type="term" value="F:ATP hydrolysis activity"/>
    <property type="evidence" value="ECO:0007669"/>
    <property type="project" value="InterPro"/>
</dbReference>
<evidence type="ECO:0000256" key="1">
    <source>
        <dbReference type="ARBA" id="ARBA00006611"/>
    </source>
</evidence>
<dbReference type="Proteomes" id="UP000623215">
    <property type="component" value="Unassembled WGS sequence"/>
</dbReference>
<evidence type="ECO:0000313" key="5">
    <source>
        <dbReference type="Proteomes" id="UP000623215"/>
    </source>
</evidence>
<proteinExistence type="inferred from homology"/>
<dbReference type="InterPro" id="IPR006141">
    <property type="entry name" value="Intein_N"/>
</dbReference>
<dbReference type="Gene3D" id="3.40.50.300">
    <property type="entry name" value="P-loop containing nucleotide triphosphate hydrolases"/>
    <property type="match status" value="2"/>
</dbReference>
<evidence type="ECO:0000259" key="3">
    <source>
        <dbReference type="SMART" id="SM00306"/>
    </source>
</evidence>
<dbReference type="SUPFAM" id="SSF52540">
    <property type="entry name" value="P-loop containing nucleoside triphosphate hydrolases"/>
    <property type="match status" value="1"/>
</dbReference>
<feature type="domain" description="Hint" evidence="2">
    <location>
        <begin position="538"/>
        <end position="587"/>
    </location>
</feature>
<dbReference type="NCBIfam" id="TIGR01445">
    <property type="entry name" value="intein_Nterm"/>
    <property type="match status" value="1"/>
</dbReference>
<dbReference type="Pfam" id="PF00437">
    <property type="entry name" value="T2SSE"/>
    <property type="match status" value="1"/>
</dbReference>
<dbReference type="SUPFAM" id="SSF51294">
    <property type="entry name" value="Hedgehog/intein (Hint) domain"/>
    <property type="match status" value="1"/>
</dbReference>
<dbReference type="SMART" id="SM00305">
    <property type="entry name" value="HintC"/>
    <property type="match status" value="1"/>
</dbReference>
<accession>A0A832ZYY8</accession>
<reference evidence="4" key="1">
    <citation type="journal article" date="2020" name="ISME J.">
        <title>Gammaproteobacteria mediating utilization of methyl-, sulfur- and petroleum organic compounds in deep ocean hydrothermal plumes.</title>
        <authorList>
            <person name="Zhou Z."/>
            <person name="Liu Y."/>
            <person name="Pan J."/>
            <person name="Cron B.R."/>
            <person name="Toner B.M."/>
            <person name="Anantharaman K."/>
            <person name="Breier J.A."/>
            <person name="Dick G.J."/>
            <person name="Li M."/>
        </authorList>
    </citation>
    <scope>NUCLEOTIDE SEQUENCE</scope>
    <source>
        <strain evidence="4">SZUA-1534</strain>
    </source>
</reference>
<dbReference type="InterPro" id="IPR003587">
    <property type="entry name" value="Hint_dom_N"/>
</dbReference>
<name>A0A832ZYY8_9EURY</name>
<feature type="domain" description="Hint" evidence="3">
    <location>
        <begin position="390"/>
        <end position="514"/>
    </location>
</feature>
<dbReference type="AlphaFoldDB" id="A0A832ZYY8"/>
<evidence type="ECO:0000259" key="2">
    <source>
        <dbReference type="SMART" id="SM00305"/>
    </source>
</evidence>
<dbReference type="PROSITE" id="PS50817">
    <property type="entry name" value="INTEIN_N_TER"/>
    <property type="match status" value="1"/>
</dbReference>
<dbReference type="PANTHER" id="PTHR30486">
    <property type="entry name" value="TWITCHING MOTILITY PROTEIN PILT"/>
    <property type="match status" value="1"/>
</dbReference>
<dbReference type="CDD" id="cd00081">
    <property type="entry name" value="Hint"/>
    <property type="match status" value="1"/>
</dbReference>
<dbReference type="GO" id="GO:0016539">
    <property type="term" value="P:intein-mediated protein splicing"/>
    <property type="evidence" value="ECO:0007669"/>
    <property type="project" value="InterPro"/>
</dbReference>
<gene>
    <name evidence="4" type="ORF">EYH55_03265</name>
</gene>
<comment type="caution">
    <text evidence="4">The sequence shown here is derived from an EMBL/GenBank/DDBJ whole genome shotgun (WGS) entry which is preliminary data.</text>
</comment>